<feature type="chain" id="PRO_5012627739" evidence="5">
    <location>
        <begin position="26"/>
        <end position="220"/>
    </location>
</feature>
<sequence>MGAAGRLLPGVSLTGALLTGAPALAAQQAQMAQAQATQGAQMQAQAQPARVVYDIAGHLPDLRFSLSGAQGKTVTDADVRGRTVLLFFGYANCPDVCPTTMAQLTDVLGQLGEDAAKVEILFVSVDPHRDTPDRLQAYVNAFNHSTIGLTGTDSQIADLARRYRVSYQIEKPRPGADPTVYNVAHSRGVFVFDAQGRARLLLADSADTAQIVQGLKPLLK</sequence>
<evidence type="ECO:0000256" key="2">
    <source>
        <dbReference type="ARBA" id="ARBA00023008"/>
    </source>
</evidence>
<dbReference type="Pfam" id="PF02630">
    <property type="entry name" value="SCO1-SenC"/>
    <property type="match status" value="1"/>
</dbReference>
<dbReference type="InterPro" id="IPR036249">
    <property type="entry name" value="Thioredoxin-like_sf"/>
</dbReference>
<evidence type="ECO:0000256" key="5">
    <source>
        <dbReference type="SAM" id="SignalP"/>
    </source>
</evidence>
<reference evidence="8" key="1">
    <citation type="submission" date="2017-05" db="EMBL/GenBank/DDBJ databases">
        <title>Complete and WGS of Bordetella genogroups.</title>
        <authorList>
            <person name="Spilker T."/>
            <person name="Lipuma J."/>
        </authorList>
    </citation>
    <scope>NUCLEOTIDE SEQUENCE [LARGE SCALE GENOMIC DNA]</scope>
    <source>
        <strain evidence="8">AU16122</strain>
    </source>
</reference>
<dbReference type="EMBL" id="NEVM01000005">
    <property type="protein sequence ID" value="OZI29760.1"/>
    <property type="molecule type" value="Genomic_DNA"/>
</dbReference>
<feature type="domain" description="Thioredoxin" evidence="6">
    <location>
        <begin position="53"/>
        <end position="220"/>
    </location>
</feature>
<proteinExistence type="inferred from homology"/>
<keyword evidence="4" id="KW-1015">Disulfide bond</keyword>
<dbReference type="Proteomes" id="UP000216020">
    <property type="component" value="Unassembled WGS sequence"/>
</dbReference>
<comment type="similarity">
    <text evidence="1">Belongs to the SCO1/2 family.</text>
</comment>
<dbReference type="PANTHER" id="PTHR12151">
    <property type="entry name" value="ELECTRON TRANSPORT PROTIN SCO1/SENC FAMILY MEMBER"/>
    <property type="match status" value="1"/>
</dbReference>
<feature type="binding site" evidence="3">
    <location>
        <position position="97"/>
    </location>
    <ligand>
        <name>Cu cation</name>
        <dbReference type="ChEBI" id="CHEBI:23378"/>
    </ligand>
</feature>
<dbReference type="GO" id="GO:0046872">
    <property type="term" value="F:metal ion binding"/>
    <property type="evidence" value="ECO:0007669"/>
    <property type="project" value="UniProtKB-KW"/>
</dbReference>
<organism evidence="7 8">
    <name type="scientific">Bordetella genomosp. 10</name>
    <dbReference type="NCBI Taxonomy" id="1416804"/>
    <lineage>
        <taxon>Bacteria</taxon>
        <taxon>Pseudomonadati</taxon>
        <taxon>Pseudomonadota</taxon>
        <taxon>Betaproteobacteria</taxon>
        <taxon>Burkholderiales</taxon>
        <taxon>Alcaligenaceae</taxon>
        <taxon>Bordetella</taxon>
    </lineage>
</organism>
<keyword evidence="2 3" id="KW-0186">Copper</keyword>
<evidence type="ECO:0000256" key="4">
    <source>
        <dbReference type="PIRSR" id="PIRSR603782-2"/>
    </source>
</evidence>
<dbReference type="PROSITE" id="PS51352">
    <property type="entry name" value="THIOREDOXIN_2"/>
    <property type="match status" value="1"/>
</dbReference>
<evidence type="ECO:0000256" key="3">
    <source>
        <dbReference type="PIRSR" id="PIRSR603782-1"/>
    </source>
</evidence>
<dbReference type="CDD" id="cd02968">
    <property type="entry name" value="SCO"/>
    <property type="match status" value="1"/>
</dbReference>
<keyword evidence="3" id="KW-0479">Metal-binding</keyword>
<dbReference type="InterPro" id="IPR013766">
    <property type="entry name" value="Thioredoxin_domain"/>
</dbReference>
<gene>
    <name evidence="7" type="ORF">CAL29_16660</name>
</gene>
<evidence type="ECO:0000313" key="7">
    <source>
        <dbReference type="EMBL" id="OZI29760.1"/>
    </source>
</evidence>
<feature type="signal peptide" evidence="5">
    <location>
        <begin position="1"/>
        <end position="25"/>
    </location>
</feature>
<evidence type="ECO:0000256" key="1">
    <source>
        <dbReference type="ARBA" id="ARBA00010996"/>
    </source>
</evidence>
<dbReference type="Gene3D" id="3.40.30.10">
    <property type="entry name" value="Glutaredoxin"/>
    <property type="match status" value="1"/>
</dbReference>
<dbReference type="InterPro" id="IPR003782">
    <property type="entry name" value="SCO1/SenC"/>
</dbReference>
<dbReference type="AlphaFoldDB" id="A0A261RYY9"/>
<keyword evidence="5" id="KW-0732">Signal</keyword>
<keyword evidence="8" id="KW-1185">Reference proteome</keyword>
<dbReference type="SUPFAM" id="SSF52833">
    <property type="entry name" value="Thioredoxin-like"/>
    <property type="match status" value="1"/>
</dbReference>
<evidence type="ECO:0000259" key="6">
    <source>
        <dbReference type="PROSITE" id="PS51352"/>
    </source>
</evidence>
<evidence type="ECO:0000313" key="8">
    <source>
        <dbReference type="Proteomes" id="UP000216020"/>
    </source>
</evidence>
<accession>A0A261RYY9</accession>
<feature type="binding site" evidence="3">
    <location>
        <position position="185"/>
    </location>
    <ligand>
        <name>Cu cation</name>
        <dbReference type="ChEBI" id="CHEBI:23378"/>
    </ligand>
</feature>
<protein>
    <submittedName>
        <fullName evidence="7">SCO family protein</fullName>
    </submittedName>
</protein>
<dbReference type="PANTHER" id="PTHR12151:SF25">
    <property type="entry name" value="LINALOOL DEHYDRATASE_ISOMERASE DOMAIN-CONTAINING PROTEIN"/>
    <property type="match status" value="1"/>
</dbReference>
<feature type="disulfide bond" description="Redox-active" evidence="4">
    <location>
        <begin position="93"/>
        <end position="97"/>
    </location>
</feature>
<name>A0A261RYY9_9BORD</name>
<feature type="binding site" evidence="3">
    <location>
        <position position="93"/>
    </location>
    <ligand>
        <name>Cu cation</name>
        <dbReference type="ChEBI" id="CHEBI:23378"/>
    </ligand>
</feature>
<comment type="caution">
    <text evidence="7">The sequence shown here is derived from an EMBL/GenBank/DDBJ whole genome shotgun (WGS) entry which is preliminary data.</text>
</comment>